<feature type="compositionally biased region" description="Polar residues" evidence="1">
    <location>
        <begin position="691"/>
        <end position="706"/>
    </location>
</feature>
<feature type="compositionally biased region" description="Low complexity" evidence="1">
    <location>
        <begin position="416"/>
        <end position="430"/>
    </location>
</feature>
<feature type="compositionally biased region" description="Pro residues" evidence="1">
    <location>
        <begin position="171"/>
        <end position="206"/>
    </location>
</feature>
<evidence type="ECO:0000313" key="2">
    <source>
        <dbReference type="EMBL" id="KAF4974498.1"/>
    </source>
</evidence>
<proteinExistence type="predicted"/>
<feature type="compositionally biased region" description="Low complexity" evidence="1">
    <location>
        <begin position="31"/>
        <end position="48"/>
    </location>
</feature>
<feature type="compositionally biased region" description="Low complexity" evidence="1">
    <location>
        <begin position="386"/>
        <end position="399"/>
    </location>
</feature>
<feature type="compositionally biased region" description="Low complexity" evidence="1">
    <location>
        <begin position="734"/>
        <end position="746"/>
    </location>
</feature>
<feature type="compositionally biased region" description="Polar residues" evidence="1">
    <location>
        <begin position="318"/>
        <end position="332"/>
    </location>
</feature>
<feature type="compositionally biased region" description="Low complexity" evidence="1">
    <location>
        <begin position="789"/>
        <end position="806"/>
    </location>
</feature>
<gene>
    <name evidence="2" type="ORF">FZEAL_8594</name>
</gene>
<feature type="compositionally biased region" description="Pro residues" evidence="1">
    <location>
        <begin position="1"/>
        <end position="10"/>
    </location>
</feature>
<protein>
    <submittedName>
        <fullName evidence="2">Uncharacterized protein</fullName>
    </submittedName>
</protein>
<sequence length="866" mass="92142">MASTAPPPPTTATTSTSPLAPDNPRSTSNNASSAPPTTTIAPASPPSRSRSRGTGVFSVNPHHSATRAHRAQLDTYDLGSRERLYTPALIPGLSPYHDGRIRNPVPSKLKGKTDGRQGNFSVMHIDVPKPEMTDRDLAAKRTSEGTAAAARLASTQGYRHPKRPRHNPDLLPAPPRPPAQSRPPSNPPVVLPALPRPILHPPPLAPAPRAASPPFVADAAAEQTRPPPTKTPSVSPKTLGLSPNDTKAEQARLLTLLRSLHPVLVVDQLCKALAYFGGIPGALPPADGVFPQSDSTNGQGSLFVSWVAEIFPHLDRGQQASVQGPSSQTQAPPTIPPVGASGAPSTTDAAPAPFKRSRGRPKGSKSSKVRKDKGIKKKVPPGHGPGAAQTNGATTTQPTSLEQAPTVPRPSTAGDQQLASAVAQAALAAQPTTPQTGKKRGRPKGSKNKHRPQPGSQEGVIDQPTDVTTAQSSNFDVESPLAHKNKTTSDQPDTVATDTTGNTRTGLDGETPSTAHTDPPNSLLTAHEPSMTSEGGNTQGSKVDAQALSRKRTSSQQTHHFDTQATFATSSLQVPSPISPPGGPPQKQTKRRRVSKETSQHPGLSRVESQSTGTESSVSPSMASGGQLSSEANNLGSQTQMNELGGAAKHTSQQLSSHPRQQIQQQHQSLNLHQFNQNQQQQQHQNQHQSPNMNPEQPNQTQQPSTALDRPQGRSPGVLGRIPTQMTPQAYCHQQQQQQQRQQQQRHMASQFGQSAAGSFARTMGSSSPSQFPQQQNATGVNPGFNDRQSLSQQQQQQHQHSQPQSTGSTATPNMAQFQDFSSQNYLDMDYSMNPDPAAAFGNHTQLEAALAEPDMRDRIYHAIGR</sequence>
<feature type="compositionally biased region" description="Low complexity" evidence="1">
    <location>
        <begin position="653"/>
        <end position="690"/>
    </location>
</feature>
<feature type="compositionally biased region" description="Polar residues" evidence="1">
    <location>
        <begin position="747"/>
        <end position="757"/>
    </location>
</feature>
<keyword evidence="3" id="KW-1185">Reference proteome</keyword>
<evidence type="ECO:0000313" key="3">
    <source>
        <dbReference type="Proteomes" id="UP000635477"/>
    </source>
</evidence>
<reference evidence="2" key="2">
    <citation type="submission" date="2020-05" db="EMBL/GenBank/DDBJ databases">
        <authorList>
            <person name="Kim H.-S."/>
            <person name="Proctor R.H."/>
            <person name="Brown D.W."/>
        </authorList>
    </citation>
    <scope>NUCLEOTIDE SEQUENCE</scope>
    <source>
        <strain evidence="2">NRRL 22465</strain>
    </source>
</reference>
<feature type="compositionally biased region" description="Polar residues" evidence="1">
    <location>
        <begin position="607"/>
        <end position="642"/>
    </location>
</feature>
<feature type="compositionally biased region" description="Basic and acidic residues" evidence="1">
    <location>
        <begin position="126"/>
        <end position="143"/>
    </location>
</feature>
<feature type="compositionally biased region" description="Low complexity" evidence="1">
    <location>
        <begin position="207"/>
        <end position="221"/>
    </location>
</feature>
<feature type="compositionally biased region" description="Basic residues" evidence="1">
    <location>
        <begin position="437"/>
        <end position="452"/>
    </location>
</feature>
<feature type="compositionally biased region" description="Basic residues" evidence="1">
    <location>
        <begin position="355"/>
        <end position="380"/>
    </location>
</feature>
<reference evidence="2" key="1">
    <citation type="journal article" date="2020" name="BMC Genomics">
        <title>Correction to: Identification and distribution of gene clusters required for synthesis of sphingolipid metabolism inhibitors in diverse species of the filamentous fungus Fusarium.</title>
        <authorList>
            <person name="Kim H.S."/>
            <person name="Lohmar J.M."/>
            <person name="Busman M."/>
            <person name="Brown D.W."/>
            <person name="Naumann T.A."/>
            <person name="Divon H.H."/>
            <person name="Lysoe E."/>
            <person name="Uhlig S."/>
            <person name="Proctor R.H."/>
        </authorList>
    </citation>
    <scope>NUCLEOTIDE SEQUENCE</scope>
    <source>
        <strain evidence="2">NRRL 22465</strain>
    </source>
</reference>
<feature type="compositionally biased region" description="Polar residues" evidence="1">
    <location>
        <begin position="488"/>
        <end position="541"/>
    </location>
</feature>
<feature type="compositionally biased region" description="Low complexity" evidence="1">
    <location>
        <begin position="11"/>
        <end position="20"/>
    </location>
</feature>
<accession>A0A8H4UDW7</accession>
<name>A0A8H4UDW7_9HYPO</name>
<feature type="compositionally biased region" description="Low complexity" evidence="1">
    <location>
        <begin position="766"/>
        <end position="776"/>
    </location>
</feature>
<dbReference type="AlphaFoldDB" id="A0A8H4UDW7"/>
<feature type="compositionally biased region" description="Polar residues" evidence="1">
    <location>
        <begin position="554"/>
        <end position="574"/>
    </location>
</feature>
<dbReference type="Proteomes" id="UP000635477">
    <property type="component" value="Unassembled WGS sequence"/>
</dbReference>
<feature type="region of interest" description="Disordered" evidence="1">
    <location>
        <begin position="317"/>
        <end position="814"/>
    </location>
</feature>
<feature type="region of interest" description="Disordered" evidence="1">
    <location>
        <begin position="1"/>
        <end position="74"/>
    </location>
</feature>
<dbReference type="OrthoDB" id="5243398at2759"/>
<dbReference type="EMBL" id="JABEYC010000742">
    <property type="protein sequence ID" value="KAF4974498.1"/>
    <property type="molecule type" value="Genomic_DNA"/>
</dbReference>
<comment type="caution">
    <text evidence="2">The sequence shown here is derived from an EMBL/GenBank/DDBJ whole genome shotgun (WGS) entry which is preliminary data.</text>
</comment>
<organism evidence="2 3">
    <name type="scientific">Fusarium zealandicum</name>
    <dbReference type="NCBI Taxonomy" id="1053134"/>
    <lineage>
        <taxon>Eukaryota</taxon>
        <taxon>Fungi</taxon>
        <taxon>Dikarya</taxon>
        <taxon>Ascomycota</taxon>
        <taxon>Pezizomycotina</taxon>
        <taxon>Sordariomycetes</taxon>
        <taxon>Hypocreomycetidae</taxon>
        <taxon>Hypocreales</taxon>
        <taxon>Nectriaceae</taxon>
        <taxon>Fusarium</taxon>
        <taxon>Fusarium staphyleae species complex</taxon>
    </lineage>
</organism>
<feature type="compositionally biased region" description="Polar residues" evidence="1">
    <location>
        <begin position="465"/>
        <end position="476"/>
    </location>
</feature>
<evidence type="ECO:0000256" key="1">
    <source>
        <dbReference type="SAM" id="MobiDB-lite"/>
    </source>
</evidence>
<feature type="region of interest" description="Disordered" evidence="1">
    <location>
        <begin position="97"/>
        <end position="243"/>
    </location>
</feature>